<name>A0A9X3N4T7_9ACTN</name>
<dbReference type="Pfam" id="PF01408">
    <property type="entry name" value="GFO_IDH_MocA"/>
    <property type="match status" value="1"/>
</dbReference>
<dbReference type="GO" id="GO:0000166">
    <property type="term" value="F:nucleotide binding"/>
    <property type="evidence" value="ECO:0007669"/>
    <property type="project" value="InterPro"/>
</dbReference>
<keyword evidence="4" id="KW-1185">Reference proteome</keyword>
<dbReference type="EMBL" id="JAPDDP010000007">
    <property type="protein sequence ID" value="MDA0179753.1"/>
    <property type="molecule type" value="Genomic_DNA"/>
</dbReference>
<comment type="caution">
    <text evidence="3">The sequence shown here is derived from an EMBL/GenBank/DDBJ whole genome shotgun (WGS) entry which is preliminary data.</text>
</comment>
<feature type="domain" description="Gfo/Idh/MocA-like oxidoreductase N-terminal" evidence="1">
    <location>
        <begin position="2"/>
        <end position="114"/>
    </location>
</feature>
<evidence type="ECO:0000259" key="2">
    <source>
        <dbReference type="Pfam" id="PF22685"/>
    </source>
</evidence>
<gene>
    <name evidence="3" type="ORF">OJ997_05570</name>
</gene>
<dbReference type="Gene3D" id="3.40.50.720">
    <property type="entry name" value="NAD(P)-binding Rossmann-like Domain"/>
    <property type="match status" value="1"/>
</dbReference>
<reference evidence="3" key="1">
    <citation type="submission" date="2022-10" db="EMBL/GenBank/DDBJ databases">
        <title>The WGS of Solirubrobacter phytolaccae KCTC 29190.</title>
        <authorList>
            <person name="Jiang Z."/>
        </authorList>
    </citation>
    <scope>NUCLEOTIDE SEQUENCE</scope>
    <source>
        <strain evidence="3">KCTC 29190</strain>
    </source>
</reference>
<evidence type="ECO:0000313" key="4">
    <source>
        <dbReference type="Proteomes" id="UP001147653"/>
    </source>
</evidence>
<dbReference type="AlphaFoldDB" id="A0A9X3N4T7"/>
<evidence type="ECO:0000313" key="3">
    <source>
        <dbReference type="EMBL" id="MDA0179753.1"/>
    </source>
</evidence>
<dbReference type="Proteomes" id="UP001147653">
    <property type="component" value="Unassembled WGS sequence"/>
</dbReference>
<dbReference type="PANTHER" id="PTHR43708">
    <property type="entry name" value="CONSERVED EXPRESSED OXIDOREDUCTASE (EUROFUNG)"/>
    <property type="match status" value="1"/>
</dbReference>
<dbReference type="SUPFAM" id="SSF55347">
    <property type="entry name" value="Glyceraldehyde-3-phosphate dehydrogenase-like, C-terminal domain"/>
    <property type="match status" value="1"/>
</dbReference>
<evidence type="ECO:0000259" key="1">
    <source>
        <dbReference type="Pfam" id="PF01408"/>
    </source>
</evidence>
<dbReference type="SUPFAM" id="SSF51735">
    <property type="entry name" value="NAD(P)-binding Rossmann-fold domains"/>
    <property type="match status" value="1"/>
</dbReference>
<accession>A0A9X3N4T7</accession>
<dbReference type="InterPro" id="IPR051317">
    <property type="entry name" value="Gfo/Idh/MocA_oxidoreduct"/>
</dbReference>
<protein>
    <submittedName>
        <fullName evidence="3">Gfo/Idh/MocA family oxidoreductase</fullName>
    </submittedName>
</protein>
<dbReference type="Gene3D" id="3.30.360.10">
    <property type="entry name" value="Dihydrodipicolinate Reductase, domain 2"/>
    <property type="match status" value="1"/>
</dbReference>
<dbReference type="InterPro" id="IPR036291">
    <property type="entry name" value="NAD(P)-bd_dom_sf"/>
</dbReference>
<organism evidence="3 4">
    <name type="scientific">Solirubrobacter phytolaccae</name>
    <dbReference type="NCBI Taxonomy" id="1404360"/>
    <lineage>
        <taxon>Bacteria</taxon>
        <taxon>Bacillati</taxon>
        <taxon>Actinomycetota</taxon>
        <taxon>Thermoleophilia</taxon>
        <taxon>Solirubrobacterales</taxon>
        <taxon>Solirubrobacteraceae</taxon>
        <taxon>Solirubrobacter</taxon>
    </lineage>
</organism>
<dbReference type="Pfam" id="PF22685">
    <property type="entry name" value="Gal80p_C-like"/>
    <property type="match status" value="1"/>
</dbReference>
<dbReference type="RefSeq" id="WP_270024058.1">
    <property type="nucleotide sequence ID" value="NZ_JAPDDP010000007.1"/>
</dbReference>
<dbReference type="PANTHER" id="PTHR43708:SF1">
    <property type="entry name" value="GALACTOSE_LACTOSE METABOLISM REGULATORY PROTEIN GAL80"/>
    <property type="match status" value="1"/>
</dbReference>
<proteinExistence type="predicted"/>
<feature type="domain" description="Gal80p-like C-terminal" evidence="2">
    <location>
        <begin position="128"/>
        <end position="265"/>
    </location>
</feature>
<dbReference type="InterPro" id="IPR055080">
    <property type="entry name" value="Gal80p-like_C"/>
</dbReference>
<dbReference type="InterPro" id="IPR000683">
    <property type="entry name" value="Gfo/Idh/MocA-like_OxRdtase_N"/>
</dbReference>
<sequence length="355" mass="37002">MIRVGIVGLSARGGWAGKSHVPALAGLDGIELRGLVGSSAESARAASEAFGVPAHASVEALASEVDLVVVAVKVPRHRELVLPALAAGTAVLSEWPLAVDLREAEELERAAAGTRSFVGLQGRTSPTFRWLADLVSEGYVGEVLSTTVVASTAGWGAETSERMRYTLDRASGATMLTIAFGHAIDAVSMVVGELEDVTATTATRRPRVSLVGTDELLPMTAEDQIAISGTLPGGAVLSAHYRGGTLAGPGFSMVVDGTEGTLEVTAPSHPHLARVTVRGAPGTEPLAELTLPERYDEDPQAAGTPRHTLAHAYAAIRDDLSRGTAVAPDFAHAVRRHRLLDAIQRSAATGRRIQL</sequence>